<dbReference type="Proteomes" id="UP001198220">
    <property type="component" value="Unassembled WGS sequence"/>
</dbReference>
<dbReference type="PANTHER" id="PTHR39179:SF1">
    <property type="entry name" value="SPORE COAT PROTEIN I"/>
    <property type="match status" value="1"/>
</dbReference>
<dbReference type="RefSeq" id="WP_118771119.1">
    <property type="nucleotide sequence ID" value="NZ_JAJEPS010000009.1"/>
</dbReference>
<dbReference type="AlphaFoldDB" id="A0AAE3AB44"/>
<dbReference type="InterPro" id="IPR011009">
    <property type="entry name" value="Kinase-like_dom_sf"/>
</dbReference>
<protein>
    <submittedName>
        <fullName evidence="2">CotS family spore coat protein</fullName>
    </submittedName>
</protein>
<proteinExistence type="predicted"/>
<reference evidence="2 3" key="1">
    <citation type="submission" date="2021-10" db="EMBL/GenBank/DDBJ databases">
        <title>Anaerobic single-cell dispensing facilitates the cultivation of human gut bacteria.</title>
        <authorList>
            <person name="Afrizal A."/>
        </authorList>
    </citation>
    <scope>NUCLEOTIDE SEQUENCE [LARGE SCALE GENOMIC DNA]</scope>
    <source>
        <strain evidence="2 3">CLA-AA-H276</strain>
    </source>
</reference>
<feature type="domain" description="Aminoglycoside phosphotransferase" evidence="1">
    <location>
        <begin position="26"/>
        <end position="243"/>
    </location>
</feature>
<dbReference type="Pfam" id="PF01636">
    <property type="entry name" value="APH"/>
    <property type="match status" value="1"/>
</dbReference>
<accession>A0AAE3AB44</accession>
<organism evidence="2 3">
    <name type="scientific">Hominiventricola filiformis</name>
    <dbReference type="NCBI Taxonomy" id="2885352"/>
    <lineage>
        <taxon>Bacteria</taxon>
        <taxon>Bacillati</taxon>
        <taxon>Bacillota</taxon>
        <taxon>Clostridia</taxon>
        <taxon>Lachnospirales</taxon>
        <taxon>Lachnospiraceae</taxon>
        <taxon>Hominiventricola</taxon>
    </lineage>
</organism>
<dbReference type="EMBL" id="JAJEPS010000009">
    <property type="protein sequence ID" value="MCC2126570.1"/>
    <property type="molecule type" value="Genomic_DNA"/>
</dbReference>
<keyword evidence="2" id="KW-0167">Capsid protein</keyword>
<dbReference type="SUPFAM" id="SSF56112">
    <property type="entry name" value="Protein kinase-like (PK-like)"/>
    <property type="match status" value="1"/>
</dbReference>
<dbReference type="NCBIfam" id="TIGR02906">
    <property type="entry name" value="spore_CotS"/>
    <property type="match status" value="1"/>
</dbReference>
<dbReference type="InterPro" id="IPR002575">
    <property type="entry name" value="Aminoglycoside_PTrfase"/>
</dbReference>
<sequence length="340" mass="40715">MNDRDLQVLEQYPFTVRGSFRVRGAFLLDTSEGRRLIREYSGSVQKLETEQKLLLHLQEQGYLVDRMEPDQEGKLASVWREYNSYVVKEALEGRECDTRSESEIMKAASLLGSLHLSMRNCMELSEEEYVRMIGSDAEDELRRHNRELKKIDRFIRKKTRKNEFETAYLSCFPKILEEAEWMERMLERSAYKKLRQHALEEGHFCHGEYTHHNILVNGSRMAVINFEKCSVNVQINDLYHFMRKILEKQNYDFRLGIKMLRAYEEKNPLSPEEREYLGIRMEYPEKFWKLANYYYNTNKAWIPGKHMEKLEKFLGQQEKRVSFSRELLYNNSNQPRKSGR</sequence>
<dbReference type="GO" id="GO:0042601">
    <property type="term" value="C:endospore-forming forespore"/>
    <property type="evidence" value="ECO:0007669"/>
    <property type="project" value="TreeGrafter"/>
</dbReference>
<gene>
    <name evidence="2" type="ORF">LKD36_10290</name>
</gene>
<evidence type="ECO:0000259" key="1">
    <source>
        <dbReference type="Pfam" id="PF01636"/>
    </source>
</evidence>
<keyword evidence="2" id="KW-0946">Virion</keyword>
<dbReference type="InterPro" id="IPR047175">
    <property type="entry name" value="CotS-like"/>
</dbReference>
<keyword evidence="3" id="KW-1185">Reference proteome</keyword>
<dbReference type="Gene3D" id="3.90.1200.10">
    <property type="match status" value="1"/>
</dbReference>
<evidence type="ECO:0000313" key="3">
    <source>
        <dbReference type="Proteomes" id="UP001198220"/>
    </source>
</evidence>
<dbReference type="InterPro" id="IPR014255">
    <property type="entry name" value="Spore_coat_CotS"/>
</dbReference>
<dbReference type="PANTHER" id="PTHR39179">
    <property type="entry name" value="SPORE COAT PROTEIN I"/>
    <property type="match status" value="1"/>
</dbReference>
<evidence type="ECO:0000313" key="2">
    <source>
        <dbReference type="EMBL" id="MCC2126570.1"/>
    </source>
</evidence>
<comment type="caution">
    <text evidence="2">The sequence shown here is derived from an EMBL/GenBank/DDBJ whole genome shotgun (WGS) entry which is preliminary data.</text>
</comment>
<name>A0AAE3AB44_9FIRM</name>